<dbReference type="Pfam" id="PF18906">
    <property type="entry name" value="Phage_tube_2"/>
    <property type="match status" value="1"/>
</dbReference>
<dbReference type="AlphaFoldDB" id="A0A0F9T7P2"/>
<evidence type="ECO:0000313" key="1">
    <source>
        <dbReference type="EMBL" id="KKN70972.1"/>
    </source>
</evidence>
<protein>
    <submittedName>
        <fullName evidence="1">Uncharacterized protein</fullName>
    </submittedName>
</protein>
<dbReference type="InterPro" id="IPR044000">
    <property type="entry name" value="Phage_tube_2"/>
</dbReference>
<name>A0A0F9T7P2_9ZZZZ</name>
<dbReference type="EMBL" id="LAZR01000393">
    <property type="protein sequence ID" value="KKN70972.1"/>
    <property type="molecule type" value="Genomic_DNA"/>
</dbReference>
<accession>A0A0F9T7P2</accession>
<proteinExistence type="predicted"/>
<organism evidence="1">
    <name type="scientific">marine sediment metagenome</name>
    <dbReference type="NCBI Taxonomy" id="412755"/>
    <lineage>
        <taxon>unclassified sequences</taxon>
        <taxon>metagenomes</taxon>
        <taxon>ecological metagenomes</taxon>
    </lineage>
</organism>
<reference evidence="1" key="1">
    <citation type="journal article" date="2015" name="Nature">
        <title>Complex archaea that bridge the gap between prokaryotes and eukaryotes.</title>
        <authorList>
            <person name="Spang A."/>
            <person name="Saw J.H."/>
            <person name="Jorgensen S.L."/>
            <person name="Zaremba-Niedzwiedzka K."/>
            <person name="Martijn J."/>
            <person name="Lind A.E."/>
            <person name="van Eijk R."/>
            <person name="Schleper C."/>
            <person name="Guy L."/>
            <person name="Ettema T.J."/>
        </authorList>
    </citation>
    <scope>NUCLEOTIDE SEQUENCE</scope>
</reference>
<gene>
    <name evidence="1" type="ORF">LCGC14_0425740</name>
</gene>
<comment type="caution">
    <text evidence="1">The sequence shown here is derived from an EMBL/GenBank/DDBJ whole genome shotgun (WGS) entry which is preliminary data.</text>
</comment>
<sequence>MGDANRVQVSYVQESTFGAQETGSNLQILRLNNESLVHDKATTISEEMRADRQISDIPRIGVSTSGNIAFELSYGTYDDFLQAALLSSGWSSEVKISAAITMSAASSDNSLSDSASGFGSFTANQWVLVSGFTTAANNGFKKILSATSAKLIFVNGTMVTEVVGDPVTVQMGGQIINGTTLVSYNIERDYQDLSNILSLFLGQSINMLNLDIPVDGIITGTFGFMGSEETSLTSSAGTGYDAVGTTAVMTGANHVPNFMENYSEQGIISLAISLTNKLRTRMQVGTLGVVSVGTGTVEITGTFSVYFETVALYNKFLAHQDTSIAVAVQDSQGSGYVIELLAVVVTTGTRSAGGINTDVIGDFGYSAKLSATESTTIRIARFPIMSNLQGIAQATATVTGALTIIPE</sequence>